<name>A0A249W6V1_VIBPH</name>
<dbReference type="EMBL" id="LHQV01000006">
    <property type="protein sequence ID" value="OQK02679.1"/>
    <property type="molecule type" value="Genomic_DNA"/>
</dbReference>
<evidence type="ECO:0000313" key="2">
    <source>
        <dbReference type="EMBL" id="KOY40194.1"/>
    </source>
</evidence>
<gene>
    <name evidence="2" type="ORF">ACX05_05865</name>
    <name evidence="3" type="ORF">AKG60_05430</name>
    <name evidence="4" type="ORF">FVP01_10395</name>
    <name evidence="5" type="ORF">O1Q84_06665</name>
    <name evidence="1" type="ORF">YA91_18115</name>
</gene>
<dbReference type="RefSeq" id="WP_005495389.1">
    <property type="nucleotide sequence ID" value="NZ_CANUIP010000005.1"/>
</dbReference>
<sequence>MNVYQLKEMPHDYKALQLGPTELFGAIGKQHLMTIHRQRSQNTSLLDIWKNVSASFDDVLGTNADIPDVSLWSMTYLVLSHRAYEILKPTLENEGEFLLVTVGEEQVYVFNCLSFGQEDESVCVKKYLDGIEDGYETLYFEESDIEKRYLFKSRLEGCQRLYATESFKRLCDHYDLRGLRFEEELLSVF</sequence>
<evidence type="ECO:0000313" key="5">
    <source>
        <dbReference type="EMBL" id="WAT91498.1"/>
    </source>
</evidence>
<evidence type="ECO:0000313" key="3">
    <source>
        <dbReference type="EMBL" id="OQK02679.1"/>
    </source>
</evidence>
<dbReference type="Proteomes" id="UP000037697">
    <property type="component" value="Unassembled WGS sequence"/>
</dbReference>
<organism evidence="1">
    <name type="scientific">Vibrio parahaemolyticus</name>
    <dbReference type="NCBI Taxonomy" id="670"/>
    <lineage>
        <taxon>Bacteria</taxon>
        <taxon>Pseudomonadati</taxon>
        <taxon>Pseudomonadota</taxon>
        <taxon>Gammaproteobacteria</taxon>
        <taxon>Vibrionales</taxon>
        <taxon>Vibrionaceae</taxon>
        <taxon>Vibrio</taxon>
    </lineage>
</organism>
<protein>
    <submittedName>
        <fullName evidence="1">Uncharacterized protein</fullName>
    </submittedName>
</protein>
<reference evidence="5" key="5">
    <citation type="submission" date="2022-12" db="EMBL/GenBank/DDBJ databases">
        <title>Vibrio parahaemolyticus become highly virulent by producing novel Tc toxins.</title>
        <authorList>
            <person name="Yang F."/>
            <person name="You Y."/>
            <person name="Lai Q."/>
            <person name="Xu L."/>
            <person name="Li F."/>
        </authorList>
    </citation>
    <scope>NUCLEOTIDE SEQUENCE</scope>
    <source>
        <strain evidence="5">Vp-HL-202005</strain>
    </source>
</reference>
<dbReference type="EMBL" id="CP023248">
    <property type="protein sequence ID" value="ASZ52329.1"/>
    <property type="molecule type" value="Genomic_DNA"/>
</dbReference>
<reference evidence="2 6" key="1">
    <citation type="submission" date="2015-07" db="EMBL/GenBank/DDBJ databases">
        <title>Foodborne Vibrio parahaemolyticus Isolates.</title>
        <authorList>
            <person name="Ronholm J."/>
            <person name="Petronella N."/>
            <person name="Kenwell R."/>
            <person name="Banerjee S."/>
        </authorList>
    </citation>
    <scope>NUCLEOTIDE SEQUENCE [LARGE SCALE GENOMIC DNA]</scope>
    <source>
        <strain evidence="2 6">HS-06-05</strain>
    </source>
</reference>
<evidence type="ECO:0000313" key="7">
    <source>
        <dbReference type="Proteomes" id="UP000191946"/>
    </source>
</evidence>
<dbReference type="Proteomes" id="UP000191946">
    <property type="component" value="Unassembled WGS sequence"/>
</dbReference>
<dbReference type="EMBL" id="VRMQ01000002">
    <property type="protein sequence ID" value="TXN16361.1"/>
    <property type="molecule type" value="Genomic_DNA"/>
</dbReference>
<dbReference type="Proteomes" id="UP001156560">
    <property type="component" value="Chromosome 1"/>
</dbReference>
<proteinExistence type="predicted"/>
<evidence type="ECO:0000313" key="4">
    <source>
        <dbReference type="EMBL" id="TXN16361.1"/>
    </source>
</evidence>
<dbReference type="EMBL" id="LIRS01000036">
    <property type="protein sequence ID" value="KOY40194.1"/>
    <property type="molecule type" value="Genomic_DNA"/>
</dbReference>
<reference evidence="1" key="3">
    <citation type="submission" date="2017-09" db="EMBL/GenBank/DDBJ databases">
        <authorList>
            <person name="Ehlers B."/>
            <person name="Leendertz F.H."/>
        </authorList>
    </citation>
    <scope>NUCLEOTIDE SEQUENCE</scope>
    <source>
        <strain evidence="1">MAVP-26</strain>
    </source>
</reference>
<evidence type="ECO:0000313" key="8">
    <source>
        <dbReference type="Proteomes" id="UP000321504"/>
    </source>
</evidence>
<dbReference type="AlphaFoldDB" id="A0A249W6V1"/>
<dbReference type="Proteomes" id="UP000321504">
    <property type="component" value="Unassembled WGS sequence"/>
</dbReference>
<evidence type="ECO:0000313" key="6">
    <source>
        <dbReference type="Proteomes" id="UP000037697"/>
    </source>
</evidence>
<reference evidence="3 7" key="2">
    <citation type="submission" date="2015-08" db="EMBL/GenBank/DDBJ databases">
        <title>Draft Genome Sequences of Vibrio parahaemolyticus Strains.</title>
        <authorList>
            <person name="Gonzalez-Escalona N."/>
            <person name="DePaola A."/>
        </authorList>
    </citation>
    <scope>NUCLEOTIDE SEQUENCE [LARGE SCALE GENOMIC DNA]</scope>
    <source>
        <strain evidence="3 7">CFSAN001621</strain>
    </source>
</reference>
<evidence type="ECO:0000313" key="1">
    <source>
        <dbReference type="EMBL" id="ASZ52329.1"/>
    </source>
</evidence>
<accession>A0A249W6V1</accession>
<reference evidence="4 8" key="4">
    <citation type="submission" date="2019-08" db="EMBL/GenBank/DDBJ databases">
        <title>Emerging of two pre-pandemic pathogenic O4:KUT lineages of Vibrio parahaemolyticus in coastal eastern China.</title>
        <authorList>
            <person name="Yu H."/>
        </authorList>
    </citation>
    <scope>NUCLEOTIDE SEQUENCE [LARGE SCALE GENOMIC DNA]</scope>
    <source>
        <strain evidence="4 8">HZ17-383</strain>
    </source>
</reference>
<keyword evidence="7" id="KW-1185">Reference proteome</keyword>
<dbReference type="EMBL" id="CP114194">
    <property type="protein sequence ID" value="WAT91498.1"/>
    <property type="molecule type" value="Genomic_DNA"/>
</dbReference>